<dbReference type="AlphaFoldDB" id="A0A5A7R5H0"/>
<feature type="transmembrane region" description="Helical" evidence="1">
    <location>
        <begin position="143"/>
        <end position="163"/>
    </location>
</feature>
<keyword evidence="1" id="KW-1133">Transmembrane helix</keyword>
<evidence type="ECO:0000313" key="2">
    <source>
        <dbReference type="EMBL" id="GER52510.1"/>
    </source>
</evidence>
<sequence length="165" mass="17781">MSQTKLHTDHSSKLSELAHLVTSKSSFVKKKIFGRLQNTTNQRKYILSAIPRGRTAGECNEKFIGRRNHCIRSDGEPELPEQITPEAIGAVSSSVSSTAASSNRGVRRDHGLGNLAFNADAANTQIAAARGSKIGLDPIVRRLMFLLIVFSAGIFVPVATRLAGP</sequence>
<evidence type="ECO:0000313" key="3">
    <source>
        <dbReference type="Proteomes" id="UP000325081"/>
    </source>
</evidence>
<accession>A0A5A7R5H0</accession>
<keyword evidence="1" id="KW-0472">Membrane</keyword>
<proteinExistence type="predicted"/>
<keyword evidence="3" id="KW-1185">Reference proteome</keyword>
<dbReference type="EMBL" id="BKCP01010403">
    <property type="protein sequence ID" value="GER52510.1"/>
    <property type="molecule type" value="Genomic_DNA"/>
</dbReference>
<dbReference type="Proteomes" id="UP000325081">
    <property type="component" value="Unassembled WGS sequence"/>
</dbReference>
<comment type="caution">
    <text evidence="2">The sequence shown here is derived from an EMBL/GenBank/DDBJ whole genome shotgun (WGS) entry which is preliminary data.</text>
</comment>
<gene>
    <name evidence="2" type="ORF">STAS_29968</name>
</gene>
<evidence type="ECO:0000256" key="1">
    <source>
        <dbReference type="SAM" id="Phobius"/>
    </source>
</evidence>
<name>A0A5A7R5H0_STRAF</name>
<protein>
    <submittedName>
        <fullName evidence="2">Cullin 1</fullName>
    </submittedName>
</protein>
<keyword evidence="1" id="KW-0812">Transmembrane</keyword>
<reference evidence="3" key="1">
    <citation type="journal article" date="2019" name="Curr. Biol.">
        <title>Genome Sequence of Striga asiatica Provides Insight into the Evolution of Plant Parasitism.</title>
        <authorList>
            <person name="Yoshida S."/>
            <person name="Kim S."/>
            <person name="Wafula E.K."/>
            <person name="Tanskanen J."/>
            <person name="Kim Y.M."/>
            <person name="Honaas L."/>
            <person name="Yang Z."/>
            <person name="Spallek T."/>
            <person name="Conn C.E."/>
            <person name="Ichihashi Y."/>
            <person name="Cheong K."/>
            <person name="Cui S."/>
            <person name="Der J.P."/>
            <person name="Gundlach H."/>
            <person name="Jiao Y."/>
            <person name="Hori C."/>
            <person name="Ishida J.K."/>
            <person name="Kasahara H."/>
            <person name="Kiba T."/>
            <person name="Kim M.S."/>
            <person name="Koo N."/>
            <person name="Laohavisit A."/>
            <person name="Lee Y.H."/>
            <person name="Lumba S."/>
            <person name="McCourt P."/>
            <person name="Mortimer J.C."/>
            <person name="Mutuku J.M."/>
            <person name="Nomura T."/>
            <person name="Sasaki-Sekimoto Y."/>
            <person name="Seto Y."/>
            <person name="Wang Y."/>
            <person name="Wakatake T."/>
            <person name="Sakakibara H."/>
            <person name="Demura T."/>
            <person name="Yamaguchi S."/>
            <person name="Yoneyama K."/>
            <person name="Manabe R.I."/>
            <person name="Nelson D.C."/>
            <person name="Schulman A.H."/>
            <person name="Timko M.P."/>
            <person name="dePamphilis C.W."/>
            <person name="Choi D."/>
            <person name="Shirasu K."/>
        </authorList>
    </citation>
    <scope>NUCLEOTIDE SEQUENCE [LARGE SCALE GENOMIC DNA]</scope>
    <source>
        <strain evidence="3">cv. UVA1</strain>
    </source>
</reference>
<organism evidence="2 3">
    <name type="scientific">Striga asiatica</name>
    <name type="common">Asiatic witchweed</name>
    <name type="synonym">Buchnera asiatica</name>
    <dbReference type="NCBI Taxonomy" id="4170"/>
    <lineage>
        <taxon>Eukaryota</taxon>
        <taxon>Viridiplantae</taxon>
        <taxon>Streptophyta</taxon>
        <taxon>Embryophyta</taxon>
        <taxon>Tracheophyta</taxon>
        <taxon>Spermatophyta</taxon>
        <taxon>Magnoliopsida</taxon>
        <taxon>eudicotyledons</taxon>
        <taxon>Gunneridae</taxon>
        <taxon>Pentapetalae</taxon>
        <taxon>asterids</taxon>
        <taxon>lamiids</taxon>
        <taxon>Lamiales</taxon>
        <taxon>Orobanchaceae</taxon>
        <taxon>Buchnereae</taxon>
        <taxon>Striga</taxon>
    </lineage>
</organism>